<protein>
    <submittedName>
        <fullName evidence="2 3">Defensin-like protein 257</fullName>
    </submittedName>
</protein>
<evidence type="ECO:0000313" key="3">
    <source>
        <dbReference type="RefSeq" id="XP_056851958.1"/>
    </source>
</evidence>
<name>A0A6J0P322_RAPSA</name>
<dbReference type="OrthoDB" id="1059591at2759"/>
<dbReference type="RefSeq" id="XP_056851958.1">
    <property type="nucleotide sequence ID" value="XM_056995978.1"/>
</dbReference>
<dbReference type="KEGG" id="rsz:130501083"/>
<reference evidence="2 3" key="2">
    <citation type="submission" date="2025-04" db="UniProtKB">
        <authorList>
            <consortium name="RefSeq"/>
        </authorList>
    </citation>
    <scope>IDENTIFICATION</scope>
    <source>
        <tissue evidence="2 3">Leaf</tissue>
    </source>
</reference>
<keyword evidence="1" id="KW-1185">Reference proteome</keyword>
<dbReference type="GeneID" id="108860998"/>
<sequence>MEYIWLHIQYEAIANFETLNEIVKMKNVSLKASLLIFILVITSNFGVEARELTEAEVMAGSSSDATKGNTLDSARPPCKRDIDCSFACPKGGFCNNRLGSCDCF</sequence>
<dbReference type="RefSeq" id="XP_018490333.2">
    <property type="nucleotide sequence ID" value="XM_018634831.2"/>
</dbReference>
<dbReference type="AlphaFoldDB" id="A0A6J0P322"/>
<evidence type="ECO:0000313" key="2">
    <source>
        <dbReference type="RefSeq" id="XP_018490333.2"/>
    </source>
</evidence>
<accession>A0A6J0P322</accession>
<dbReference type="KEGG" id="rsz:108860998"/>
<gene>
    <name evidence="2" type="primary">LOC108860998</name>
    <name evidence="3" type="synonym">LOC130501083</name>
</gene>
<reference evidence="1" key="1">
    <citation type="journal article" date="2019" name="Database">
        <title>The radish genome database (RadishGD): an integrated information resource for radish genomics.</title>
        <authorList>
            <person name="Yu H.J."/>
            <person name="Baek S."/>
            <person name="Lee Y.J."/>
            <person name="Cho A."/>
            <person name="Mun J.H."/>
        </authorList>
    </citation>
    <scope>NUCLEOTIDE SEQUENCE [LARGE SCALE GENOMIC DNA]</scope>
    <source>
        <strain evidence="1">cv. WK10039</strain>
    </source>
</reference>
<dbReference type="Proteomes" id="UP000504610">
    <property type="component" value="Chromosome 5"/>
</dbReference>
<organism evidence="1 2">
    <name type="scientific">Raphanus sativus</name>
    <name type="common">Radish</name>
    <name type="synonym">Raphanus raphanistrum var. sativus</name>
    <dbReference type="NCBI Taxonomy" id="3726"/>
    <lineage>
        <taxon>Eukaryota</taxon>
        <taxon>Viridiplantae</taxon>
        <taxon>Streptophyta</taxon>
        <taxon>Embryophyta</taxon>
        <taxon>Tracheophyta</taxon>
        <taxon>Spermatophyta</taxon>
        <taxon>Magnoliopsida</taxon>
        <taxon>eudicotyledons</taxon>
        <taxon>Gunneridae</taxon>
        <taxon>Pentapetalae</taxon>
        <taxon>rosids</taxon>
        <taxon>malvids</taxon>
        <taxon>Brassicales</taxon>
        <taxon>Brassicaceae</taxon>
        <taxon>Brassiceae</taxon>
        <taxon>Raphanus</taxon>
    </lineage>
</organism>
<proteinExistence type="predicted"/>
<evidence type="ECO:0000313" key="1">
    <source>
        <dbReference type="Proteomes" id="UP000504610"/>
    </source>
</evidence>